<sequence length="103" mass="11810">MYEEATTSSFASVYMYANEKTAFLGFTYMYADMKTPFFASAYVSTNVKTPFFALRTCEKSQKLAVIEFVIVISVRKTQLCSLFAVALLRRIFVTQENLTKYDT</sequence>
<accession>A0A2U1EZE3</accession>
<name>A0A2U1EZE3_9PORP</name>
<proteinExistence type="predicted"/>
<reference evidence="1 2" key="1">
    <citation type="submission" date="2018-04" db="EMBL/GenBank/DDBJ databases">
        <title>Genomic Encyclopedia of Type Strains, Phase IV (KMG-IV): sequencing the most valuable type-strain genomes for metagenomic binning, comparative biology and taxonomic classification.</title>
        <authorList>
            <person name="Goeker M."/>
        </authorList>
    </citation>
    <scope>NUCLEOTIDE SEQUENCE [LARGE SCALE GENOMIC DNA]</scope>
    <source>
        <strain evidence="1 2">DSM 28520</strain>
    </source>
</reference>
<dbReference type="EMBL" id="QEKY01000027">
    <property type="protein sequence ID" value="PVZ05295.1"/>
    <property type="molecule type" value="Genomic_DNA"/>
</dbReference>
<protein>
    <submittedName>
        <fullName evidence="1">Uncharacterized protein</fullName>
    </submittedName>
</protein>
<gene>
    <name evidence="1" type="ORF">C7382_1275</name>
</gene>
<organism evidence="1 2">
    <name type="scientific">Porphyromonas loveana</name>
    <dbReference type="NCBI Taxonomy" id="1884669"/>
    <lineage>
        <taxon>Bacteria</taxon>
        <taxon>Pseudomonadati</taxon>
        <taxon>Bacteroidota</taxon>
        <taxon>Bacteroidia</taxon>
        <taxon>Bacteroidales</taxon>
        <taxon>Porphyromonadaceae</taxon>
        <taxon>Porphyromonas</taxon>
    </lineage>
</organism>
<keyword evidence="2" id="KW-1185">Reference proteome</keyword>
<comment type="caution">
    <text evidence="1">The sequence shown here is derived from an EMBL/GenBank/DDBJ whole genome shotgun (WGS) entry which is preliminary data.</text>
</comment>
<evidence type="ECO:0000313" key="1">
    <source>
        <dbReference type="EMBL" id="PVZ05295.1"/>
    </source>
</evidence>
<dbReference type="AlphaFoldDB" id="A0A2U1EZE3"/>
<evidence type="ECO:0000313" key="2">
    <source>
        <dbReference type="Proteomes" id="UP000245462"/>
    </source>
</evidence>
<dbReference type="Proteomes" id="UP000245462">
    <property type="component" value="Unassembled WGS sequence"/>
</dbReference>